<dbReference type="Proteomes" id="UP001166251">
    <property type="component" value="Unassembled WGS sequence"/>
</dbReference>
<keyword evidence="2" id="KW-1133">Transmembrane helix</keyword>
<dbReference type="EMBL" id="JAHZSS010000014">
    <property type="protein sequence ID" value="MBW8191741.1"/>
    <property type="molecule type" value="Genomic_DNA"/>
</dbReference>
<protein>
    <submittedName>
        <fullName evidence="3">Uncharacterized protein</fullName>
    </submittedName>
</protein>
<gene>
    <name evidence="3" type="ORF">K0504_11910</name>
</gene>
<evidence type="ECO:0000313" key="4">
    <source>
        <dbReference type="Proteomes" id="UP001166251"/>
    </source>
</evidence>
<feature type="region of interest" description="Disordered" evidence="1">
    <location>
        <begin position="60"/>
        <end position="100"/>
    </location>
</feature>
<name>A0ABS7EJ05_9GAMM</name>
<keyword evidence="2" id="KW-0472">Membrane</keyword>
<keyword evidence="4" id="KW-1185">Reference proteome</keyword>
<sequence length="100" mass="11225">MYWIKFCASGLFVSIYFLVMHEGEGINAWALFFFFLFAIILMNKLPLYFRQRVMKEMQKKNIDVSGKQGDSKGAPTSAKSKPKAPAKPKADTSAAPATKK</sequence>
<organism evidence="3 4">
    <name type="scientific">Neiella holothuriorum</name>
    <dbReference type="NCBI Taxonomy" id="2870530"/>
    <lineage>
        <taxon>Bacteria</taxon>
        <taxon>Pseudomonadati</taxon>
        <taxon>Pseudomonadota</taxon>
        <taxon>Gammaproteobacteria</taxon>
        <taxon>Alteromonadales</taxon>
        <taxon>Echinimonadaceae</taxon>
        <taxon>Neiella</taxon>
    </lineage>
</organism>
<accession>A0ABS7EJ05</accession>
<evidence type="ECO:0000256" key="2">
    <source>
        <dbReference type="SAM" id="Phobius"/>
    </source>
</evidence>
<proteinExistence type="predicted"/>
<keyword evidence="2" id="KW-0812">Transmembrane</keyword>
<comment type="caution">
    <text evidence="3">The sequence shown here is derived from an EMBL/GenBank/DDBJ whole genome shotgun (WGS) entry which is preliminary data.</text>
</comment>
<reference evidence="3" key="1">
    <citation type="submission" date="2021-07" db="EMBL/GenBank/DDBJ databases">
        <title>Neiella marina sp. nov., isolated from the intestinal content of sea cucumber Apostichopus japonicus.</title>
        <authorList>
            <person name="Bai X."/>
        </authorList>
    </citation>
    <scope>NUCLEOTIDE SEQUENCE</scope>
    <source>
        <strain evidence="3">126</strain>
    </source>
</reference>
<evidence type="ECO:0000313" key="3">
    <source>
        <dbReference type="EMBL" id="MBW8191741.1"/>
    </source>
</evidence>
<feature type="compositionally biased region" description="Low complexity" evidence="1">
    <location>
        <begin position="91"/>
        <end position="100"/>
    </location>
</feature>
<dbReference type="RefSeq" id="WP_220104418.1">
    <property type="nucleotide sequence ID" value="NZ_JAHZSS010000014.1"/>
</dbReference>
<feature type="transmembrane region" description="Helical" evidence="2">
    <location>
        <begin position="26"/>
        <end position="49"/>
    </location>
</feature>
<evidence type="ECO:0000256" key="1">
    <source>
        <dbReference type="SAM" id="MobiDB-lite"/>
    </source>
</evidence>